<organism evidence="2 3">
    <name type="scientific">Klebsiella michiganensis</name>
    <dbReference type="NCBI Taxonomy" id="1134687"/>
    <lineage>
        <taxon>Bacteria</taxon>
        <taxon>Pseudomonadati</taxon>
        <taxon>Pseudomonadota</taxon>
        <taxon>Gammaproteobacteria</taxon>
        <taxon>Enterobacterales</taxon>
        <taxon>Enterobacteriaceae</taxon>
        <taxon>Klebsiella/Raoultella group</taxon>
        <taxon>Klebsiella</taxon>
    </lineage>
</organism>
<dbReference type="EMBL" id="JCNZ01000002">
    <property type="protein sequence ID" value="EWF94198.1"/>
    <property type="molecule type" value="Genomic_DNA"/>
</dbReference>
<comment type="caution">
    <text evidence="2">The sequence shown here is derived from an EMBL/GenBank/DDBJ whole genome shotgun (WGS) entry which is preliminary data.</text>
</comment>
<keyword evidence="1" id="KW-1133">Transmembrane helix</keyword>
<accession>A0A7H5AFX5</accession>
<feature type="transmembrane region" description="Helical" evidence="1">
    <location>
        <begin position="38"/>
        <end position="58"/>
    </location>
</feature>
<proteinExistence type="predicted"/>
<evidence type="ECO:0000313" key="3">
    <source>
        <dbReference type="Proteomes" id="UP000020202"/>
    </source>
</evidence>
<reference evidence="2 3" key="1">
    <citation type="submission" date="2014-01" db="EMBL/GenBank/DDBJ databases">
        <title>The Genome Sequence of Klebsiella oxytoca MGH 27.</title>
        <authorList>
            <consortium name="The Broad Institute Genomics Platform"/>
            <consortium name="The Broad Institute Genome Sequencing Center for Infectious Disease"/>
            <person name="Murphy C."/>
            <person name="Cosimi L."/>
            <person name="Cerqueira G."/>
            <person name="Feldgarden M."/>
            <person name="Earl A."/>
            <person name="Hung D."/>
            <person name="Onderdonk A.B."/>
            <person name="Ferraro M.J."/>
            <person name="Hooper D."/>
            <person name="Dekker J."/>
            <person name="O'Brien T."/>
            <person name="Huang S."/>
            <person name="Quan V."/>
            <person name="Ernst C."/>
            <person name="Delaney M."/>
            <person name="DuBois A."/>
            <person name="Kim D.S."/>
            <person name="Young S.K."/>
            <person name="Zeng Q."/>
            <person name="Gargeya S."/>
            <person name="Fitzgerald M."/>
            <person name="Abouelleil A."/>
            <person name="Alvarado L."/>
            <person name="Berlin A.M."/>
            <person name="Chapman S.B."/>
            <person name="Gainer-Dewar J."/>
            <person name="Goldberg J."/>
            <person name="Gnerre S."/>
            <person name="Griggs A."/>
            <person name="Gujja S."/>
            <person name="Hansen M."/>
            <person name="Howarth C."/>
            <person name="Imamovic A."/>
            <person name="Ireland A."/>
            <person name="Larimer J."/>
            <person name="McCowan C."/>
            <person name="Murphy C."/>
            <person name="Pearson M."/>
            <person name="Poon T.W."/>
            <person name="Priest M."/>
            <person name="Roberts A."/>
            <person name="Saif S."/>
            <person name="Shea T."/>
            <person name="Sykes S."/>
            <person name="Wortman J."/>
            <person name="Nusbaum C."/>
            <person name="Birren B."/>
        </authorList>
    </citation>
    <scope>NUCLEOTIDE SEQUENCE [LARGE SCALE GENOMIC DNA]</scope>
    <source>
        <strain evidence="2 3">MGH 27</strain>
    </source>
</reference>
<evidence type="ECO:0000256" key="1">
    <source>
        <dbReference type="SAM" id="Phobius"/>
    </source>
</evidence>
<keyword evidence="1" id="KW-0472">Membrane</keyword>
<sequence>MVFSLGKGILRMQKMRIFMRIYQWDSIGKKTQCEINMLIYNDILIFFISSIFGASILIK</sequence>
<name>A0A7H5AFX5_9ENTR</name>
<keyword evidence="1" id="KW-0812">Transmembrane</keyword>
<evidence type="ECO:0000313" key="2">
    <source>
        <dbReference type="EMBL" id="EWF94198.1"/>
    </source>
</evidence>
<dbReference type="AlphaFoldDB" id="A0A7H5AFX5"/>
<protein>
    <submittedName>
        <fullName evidence="2">Uncharacterized protein</fullName>
    </submittedName>
</protein>
<gene>
    <name evidence="2" type="ORF">L373_00339</name>
</gene>
<dbReference type="Proteomes" id="UP000020202">
    <property type="component" value="Unassembled WGS sequence"/>
</dbReference>